<name>A0A9P0E7F4_NEZVI</name>
<feature type="signal peptide" evidence="1">
    <location>
        <begin position="1"/>
        <end position="23"/>
    </location>
</feature>
<evidence type="ECO:0000256" key="1">
    <source>
        <dbReference type="SAM" id="SignalP"/>
    </source>
</evidence>
<dbReference type="EMBL" id="OV725077">
    <property type="protein sequence ID" value="CAH1391503.1"/>
    <property type="molecule type" value="Genomic_DNA"/>
</dbReference>
<dbReference type="Proteomes" id="UP001152798">
    <property type="component" value="Chromosome 1"/>
</dbReference>
<keyword evidence="1" id="KW-0732">Signal</keyword>
<keyword evidence="3" id="KW-1185">Reference proteome</keyword>
<evidence type="ECO:0000313" key="3">
    <source>
        <dbReference type="Proteomes" id="UP001152798"/>
    </source>
</evidence>
<accession>A0A9P0E7F4</accession>
<evidence type="ECO:0008006" key="4">
    <source>
        <dbReference type="Google" id="ProtNLM"/>
    </source>
</evidence>
<dbReference type="AlphaFoldDB" id="A0A9P0E7F4"/>
<organism evidence="2 3">
    <name type="scientific">Nezara viridula</name>
    <name type="common">Southern green stink bug</name>
    <name type="synonym">Cimex viridulus</name>
    <dbReference type="NCBI Taxonomy" id="85310"/>
    <lineage>
        <taxon>Eukaryota</taxon>
        <taxon>Metazoa</taxon>
        <taxon>Ecdysozoa</taxon>
        <taxon>Arthropoda</taxon>
        <taxon>Hexapoda</taxon>
        <taxon>Insecta</taxon>
        <taxon>Pterygota</taxon>
        <taxon>Neoptera</taxon>
        <taxon>Paraneoptera</taxon>
        <taxon>Hemiptera</taxon>
        <taxon>Heteroptera</taxon>
        <taxon>Panheteroptera</taxon>
        <taxon>Pentatomomorpha</taxon>
        <taxon>Pentatomoidea</taxon>
        <taxon>Pentatomidae</taxon>
        <taxon>Pentatominae</taxon>
        <taxon>Nezara</taxon>
    </lineage>
</organism>
<reference evidence="2" key="1">
    <citation type="submission" date="2022-01" db="EMBL/GenBank/DDBJ databases">
        <authorList>
            <person name="King R."/>
        </authorList>
    </citation>
    <scope>NUCLEOTIDE SEQUENCE</scope>
</reference>
<evidence type="ECO:0000313" key="2">
    <source>
        <dbReference type="EMBL" id="CAH1391503.1"/>
    </source>
</evidence>
<protein>
    <recommendedName>
        <fullName evidence="4">Neuropeptide</fullName>
    </recommendedName>
</protein>
<sequence length="92" mass="10189">MINIHMFPLVALLLIFNGSKILAQGMPPPDVSDEFQKIGDSDPKADLVSENDVDGLLKYAGVFGGNENDYPQVIAPYDSSLQAHIRVKRFRE</sequence>
<proteinExistence type="predicted"/>
<gene>
    <name evidence="2" type="ORF">NEZAVI_LOCUS2515</name>
</gene>
<feature type="chain" id="PRO_5040184946" description="Neuropeptide" evidence="1">
    <location>
        <begin position="24"/>
        <end position="92"/>
    </location>
</feature>
<dbReference type="OrthoDB" id="10318372at2759"/>